<accession>A0A9E2KBP1</accession>
<comment type="caution">
    <text evidence="11">The sequence shown here is derived from an EMBL/GenBank/DDBJ whole genome shotgun (WGS) entry which is preliminary data.</text>
</comment>
<protein>
    <submittedName>
        <fullName evidence="11">Cation:proton antiporter</fullName>
    </submittedName>
</protein>
<dbReference type="EMBL" id="JAHLFQ010000064">
    <property type="protein sequence ID" value="MBU3803772.1"/>
    <property type="molecule type" value="Genomic_DNA"/>
</dbReference>
<name>A0A9E2KBP1_9FIRM</name>
<evidence type="ECO:0000256" key="1">
    <source>
        <dbReference type="ARBA" id="ARBA00004651"/>
    </source>
</evidence>
<evidence type="ECO:0000256" key="6">
    <source>
        <dbReference type="ARBA" id="ARBA00022989"/>
    </source>
</evidence>
<keyword evidence="4" id="KW-1003">Cell membrane</keyword>
<keyword evidence="3" id="KW-0050">Antiport</keyword>
<sequence length="410" mass="44259">MNELSGATISANELLLLLGVIGIVGIIGGWVSKKIKVPDVVVYLLLGIVAGPIFFNVINVSSFPVANEIILSFGSAFILYEGGHEIKLRVLSQVKWTVALLATVGVVISMLIVAGGVYLVFGAPISICLLLGAMIASTDPASLIPVFSQIPIFNKLRQTVISESAFNDAVGAILVTTLISVIVSNEFTFSKSFFQLIIMIVIGTLIGVTTGLIAEAVSSEKSYGIFSEFGPIISVLAVIFAYEIAERLHGSGYMAAFIAGLVSGNKKQFGLWAPEESFVSSVHFRENIATLSRMAIFIVLGTRIDLASLLRYALPSLIIVAILMFVARPLVVLICTFPDKKAHWTRNEIFFMMWVRETGVIPAALSSMVVSMKLPGYEMISSVVFMTILVTLLLQASTTKWVAKKLKVLE</sequence>
<feature type="transmembrane region" description="Helical" evidence="9">
    <location>
        <begin position="376"/>
        <end position="396"/>
    </location>
</feature>
<proteinExistence type="predicted"/>
<evidence type="ECO:0000313" key="11">
    <source>
        <dbReference type="EMBL" id="MBU3803772.1"/>
    </source>
</evidence>
<evidence type="ECO:0000313" key="12">
    <source>
        <dbReference type="Proteomes" id="UP000824229"/>
    </source>
</evidence>
<evidence type="ECO:0000256" key="4">
    <source>
        <dbReference type="ARBA" id="ARBA00022475"/>
    </source>
</evidence>
<dbReference type="PANTHER" id="PTHR32507">
    <property type="entry name" value="NA(+)/H(+) ANTIPORTER 1"/>
    <property type="match status" value="1"/>
</dbReference>
<dbReference type="Gene3D" id="1.20.1530.20">
    <property type="match status" value="1"/>
</dbReference>
<evidence type="ECO:0000256" key="3">
    <source>
        <dbReference type="ARBA" id="ARBA00022449"/>
    </source>
</evidence>
<feature type="transmembrane region" description="Helical" evidence="9">
    <location>
        <begin position="312"/>
        <end position="337"/>
    </location>
</feature>
<evidence type="ECO:0000256" key="5">
    <source>
        <dbReference type="ARBA" id="ARBA00022692"/>
    </source>
</evidence>
<feature type="transmembrane region" description="Helical" evidence="9">
    <location>
        <begin position="193"/>
        <end position="213"/>
    </location>
</feature>
<dbReference type="Pfam" id="PF00999">
    <property type="entry name" value="Na_H_Exchanger"/>
    <property type="match status" value="1"/>
</dbReference>
<reference evidence="11" key="2">
    <citation type="submission" date="2021-04" db="EMBL/GenBank/DDBJ databases">
        <authorList>
            <person name="Gilroy R."/>
        </authorList>
    </citation>
    <scope>NUCLEOTIDE SEQUENCE</scope>
    <source>
        <strain evidence="11">B5-657</strain>
    </source>
</reference>
<feature type="transmembrane region" description="Helical" evidence="9">
    <location>
        <begin position="94"/>
        <end position="118"/>
    </location>
</feature>
<evidence type="ECO:0000256" key="9">
    <source>
        <dbReference type="SAM" id="Phobius"/>
    </source>
</evidence>
<evidence type="ECO:0000256" key="8">
    <source>
        <dbReference type="ARBA" id="ARBA00023136"/>
    </source>
</evidence>
<dbReference type="InterPro" id="IPR038770">
    <property type="entry name" value="Na+/solute_symporter_sf"/>
</dbReference>
<feature type="transmembrane region" description="Helical" evidence="9">
    <location>
        <begin position="40"/>
        <end position="58"/>
    </location>
</feature>
<keyword evidence="6 9" id="KW-1133">Transmembrane helix</keyword>
<dbReference type="GO" id="GO:0015297">
    <property type="term" value="F:antiporter activity"/>
    <property type="evidence" value="ECO:0007669"/>
    <property type="project" value="UniProtKB-KW"/>
</dbReference>
<dbReference type="GO" id="GO:1902600">
    <property type="term" value="P:proton transmembrane transport"/>
    <property type="evidence" value="ECO:0007669"/>
    <property type="project" value="InterPro"/>
</dbReference>
<keyword evidence="5 9" id="KW-0812">Transmembrane</keyword>
<feature type="transmembrane region" description="Helical" evidence="9">
    <location>
        <begin position="169"/>
        <end position="187"/>
    </location>
</feature>
<dbReference type="AlphaFoldDB" id="A0A9E2KBP1"/>
<feature type="transmembrane region" description="Helical" evidence="9">
    <location>
        <begin position="14"/>
        <end position="31"/>
    </location>
</feature>
<feature type="transmembrane region" description="Helical" evidence="9">
    <location>
        <begin position="124"/>
        <end position="148"/>
    </location>
</feature>
<keyword evidence="2" id="KW-0813">Transport</keyword>
<dbReference type="InterPro" id="IPR006153">
    <property type="entry name" value="Cation/H_exchanger_TM"/>
</dbReference>
<comment type="subcellular location">
    <subcellularLocation>
        <location evidence="1">Cell membrane</location>
        <topology evidence="1">Multi-pass membrane protein</topology>
    </subcellularLocation>
</comment>
<evidence type="ECO:0000256" key="7">
    <source>
        <dbReference type="ARBA" id="ARBA00023065"/>
    </source>
</evidence>
<dbReference type="GO" id="GO:0005886">
    <property type="term" value="C:plasma membrane"/>
    <property type="evidence" value="ECO:0007669"/>
    <property type="project" value="UniProtKB-SubCell"/>
</dbReference>
<dbReference type="Proteomes" id="UP000824229">
    <property type="component" value="Unassembled WGS sequence"/>
</dbReference>
<reference evidence="11" key="1">
    <citation type="journal article" date="2021" name="PeerJ">
        <title>Extensive microbial diversity within the chicken gut microbiome revealed by metagenomics and culture.</title>
        <authorList>
            <person name="Gilroy R."/>
            <person name="Ravi A."/>
            <person name="Getino M."/>
            <person name="Pursley I."/>
            <person name="Horton D.L."/>
            <person name="Alikhan N.F."/>
            <person name="Baker D."/>
            <person name="Gharbi K."/>
            <person name="Hall N."/>
            <person name="Watson M."/>
            <person name="Adriaenssens E.M."/>
            <person name="Foster-Nyarko E."/>
            <person name="Jarju S."/>
            <person name="Secka A."/>
            <person name="Antonio M."/>
            <person name="Oren A."/>
            <person name="Chaudhuri R.R."/>
            <person name="La Ragione R."/>
            <person name="Hildebrand F."/>
            <person name="Pallen M.J."/>
        </authorList>
    </citation>
    <scope>NUCLEOTIDE SEQUENCE</scope>
    <source>
        <strain evidence="11">B5-657</strain>
    </source>
</reference>
<evidence type="ECO:0000256" key="2">
    <source>
        <dbReference type="ARBA" id="ARBA00022448"/>
    </source>
</evidence>
<organism evidence="11 12">
    <name type="scientific">Candidatus Cellulosilyticum pullistercoris</name>
    <dbReference type="NCBI Taxonomy" id="2838521"/>
    <lineage>
        <taxon>Bacteria</taxon>
        <taxon>Bacillati</taxon>
        <taxon>Bacillota</taxon>
        <taxon>Clostridia</taxon>
        <taxon>Lachnospirales</taxon>
        <taxon>Cellulosilyticaceae</taxon>
        <taxon>Cellulosilyticum</taxon>
    </lineage>
</organism>
<feature type="transmembrane region" description="Helical" evidence="9">
    <location>
        <begin position="225"/>
        <end position="245"/>
    </location>
</feature>
<gene>
    <name evidence="11" type="ORF">H9872_03305</name>
</gene>
<dbReference type="PANTHER" id="PTHR32507:SF0">
    <property type="entry name" value="NA(+)_H(+) ANTIPORTER 2-RELATED"/>
    <property type="match status" value="1"/>
</dbReference>
<feature type="domain" description="Cation/H+ exchanger transmembrane" evidence="10">
    <location>
        <begin position="26"/>
        <end position="405"/>
    </location>
</feature>
<keyword evidence="8 9" id="KW-0472">Membrane</keyword>
<evidence type="ECO:0000259" key="10">
    <source>
        <dbReference type="Pfam" id="PF00999"/>
    </source>
</evidence>
<keyword evidence="7" id="KW-0406">Ion transport</keyword>